<evidence type="ECO:0000256" key="2">
    <source>
        <dbReference type="ARBA" id="ARBA00022840"/>
    </source>
</evidence>
<protein>
    <submittedName>
        <fullName evidence="4">Antibiotic transport system ATP-binding protein</fullName>
    </submittedName>
</protein>
<gene>
    <name evidence="4" type="ORF">TST_1249</name>
</gene>
<evidence type="ECO:0000259" key="3">
    <source>
        <dbReference type="PROSITE" id="PS50893"/>
    </source>
</evidence>
<dbReference type="InterPro" id="IPR027417">
    <property type="entry name" value="P-loop_NTPase"/>
</dbReference>
<dbReference type="EMBL" id="AP013035">
    <property type="protein sequence ID" value="BAT72036.1"/>
    <property type="molecule type" value="Genomic_DNA"/>
</dbReference>
<dbReference type="OrthoDB" id="9805514at2"/>
<dbReference type="SMART" id="SM00382">
    <property type="entry name" value="AAA"/>
    <property type="match status" value="2"/>
</dbReference>
<name>A0A0S3QUM7_THET7</name>
<reference evidence="5" key="1">
    <citation type="journal article" date="2018" name="Science">
        <title>A primordial and reversible TCA cycle in a facultatively chemolithoautotrophic thermophile.</title>
        <authorList>
            <person name="Nunoura T."/>
            <person name="Chikaraishi Y."/>
            <person name="Izaki R."/>
            <person name="Suwa T."/>
            <person name="Sato T."/>
            <person name="Harada T."/>
            <person name="Mori K."/>
            <person name="Kato Y."/>
            <person name="Miyazaki M."/>
            <person name="Shimamura S."/>
            <person name="Yanagawa K."/>
            <person name="Shuto A."/>
            <person name="Ohkouchi N."/>
            <person name="Fujita N."/>
            <person name="Takaki Y."/>
            <person name="Atomi H."/>
            <person name="Takai K."/>
        </authorList>
    </citation>
    <scope>NUCLEOTIDE SEQUENCE [LARGE SCALE GENOMIC DNA]</scope>
    <source>
        <strain evidence="5">DSM 17441 / JCM 13301 / NBRC 103674 / ABI70S6</strain>
    </source>
</reference>
<dbReference type="PATRIC" id="fig|1298851.3.peg.1323"/>
<dbReference type="GO" id="GO:0005524">
    <property type="term" value="F:ATP binding"/>
    <property type="evidence" value="ECO:0007669"/>
    <property type="project" value="UniProtKB-KW"/>
</dbReference>
<dbReference type="STRING" id="1298851.TST_1249"/>
<dbReference type="Pfam" id="PF00005">
    <property type="entry name" value="ABC_tran"/>
    <property type="match status" value="2"/>
</dbReference>
<keyword evidence="2 4" id="KW-0067">ATP-binding</keyword>
<keyword evidence="5" id="KW-1185">Reference proteome</keyword>
<dbReference type="CDD" id="cd03230">
    <property type="entry name" value="ABC_DR_subfamily_A"/>
    <property type="match status" value="1"/>
</dbReference>
<dbReference type="PROSITE" id="PS50893">
    <property type="entry name" value="ABC_TRANSPORTER_2"/>
    <property type="match status" value="2"/>
</dbReference>
<accession>A0A0S3QUM7</accession>
<organism evidence="4 5">
    <name type="scientific">Thermosulfidibacter takaii (strain DSM 17441 / JCM 13301 / NBRC 103674 / ABI70S6)</name>
    <dbReference type="NCBI Taxonomy" id="1298851"/>
    <lineage>
        <taxon>Bacteria</taxon>
        <taxon>Pseudomonadati</taxon>
        <taxon>Thermosulfidibacterota</taxon>
        <taxon>Thermosulfidibacteria</taxon>
        <taxon>Thermosulfidibacterales</taxon>
        <taxon>Thermosulfidibacteraceae</taxon>
    </lineage>
</organism>
<dbReference type="PANTHER" id="PTHR43038:SF3">
    <property type="entry name" value="ABC TRANSPORTER G FAMILY MEMBER 20 ISOFORM X1"/>
    <property type="match status" value="1"/>
</dbReference>
<dbReference type="InterPro" id="IPR003593">
    <property type="entry name" value="AAA+_ATPase"/>
</dbReference>
<dbReference type="Proteomes" id="UP000063234">
    <property type="component" value="Chromosome"/>
</dbReference>
<feature type="domain" description="ABC transporter" evidence="3">
    <location>
        <begin position="5"/>
        <end position="236"/>
    </location>
</feature>
<dbReference type="AlphaFoldDB" id="A0A0S3QUM7"/>
<evidence type="ECO:0000256" key="1">
    <source>
        <dbReference type="ARBA" id="ARBA00022741"/>
    </source>
</evidence>
<dbReference type="SUPFAM" id="SSF52540">
    <property type="entry name" value="P-loop containing nucleoside triphosphate hydrolases"/>
    <property type="match status" value="2"/>
</dbReference>
<dbReference type="InterPro" id="IPR003439">
    <property type="entry name" value="ABC_transporter-like_ATP-bd"/>
</dbReference>
<dbReference type="KEGG" id="ttk:TST_1249"/>
<feature type="domain" description="ABC transporter" evidence="3">
    <location>
        <begin position="258"/>
        <end position="477"/>
    </location>
</feature>
<dbReference type="PANTHER" id="PTHR43038">
    <property type="entry name" value="ATP-BINDING CASSETTE, SUB-FAMILY H, MEMBER 1"/>
    <property type="match status" value="1"/>
</dbReference>
<proteinExistence type="predicted"/>
<keyword evidence="1" id="KW-0547">Nucleotide-binding</keyword>
<dbReference type="RefSeq" id="WP_068550033.1">
    <property type="nucleotide sequence ID" value="NZ_AP013035.1"/>
</dbReference>
<evidence type="ECO:0000313" key="5">
    <source>
        <dbReference type="Proteomes" id="UP000063234"/>
    </source>
</evidence>
<dbReference type="GO" id="GO:0016887">
    <property type="term" value="F:ATP hydrolysis activity"/>
    <property type="evidence" value="ECO:0007669"/>
    <property type="project" value="InterPro"/>
</dbReference>
<dbReference type="InterPro" id="IPR017871">
    <property type="entry name" value="ABC_transporter-like_CS"/>
</dbReference>
<dbReference type="PROSITE" id="PS00211">
    <property type="entry name" value="ABC_TRANSPORTER_1"/>
    <property type="match status" value="1"/>
</dbReference>
<evidence type="ECO:0000313" key="4">
    <source>
        <dbReference type="EMBL" id="BAT72036.1"/>
    </source>
</evidence>
<sequence length="555" mass="62169">MSFILKVDSVSKSFKKIQALKGVSLQVEEGEIYGLIGPDGAGKSTLMKIISGILSFHEGKVEVCGYDVRKYPEKVKAVISFMPQGIGQNLYQDLSVEENIDFFVKLKGLEPSNISEHKERLLEITGLKPFRNRLAKHLSGGMQQKLGICCSLITRPKLLILDEPTTGVDPVSRREIWDIIYEFAAQGVTVLFSTSYMDEAERAHRFSLMHEGKVIAQVETDELVASGKSVDELFKSLVPSERFEVSLPFEIERLSHPIGVDRLVKKFGSFVAVDNVAFSIEPGEIFGLLGPNGAGKTTTIKIMVGLLKPTSGTIKMVSKKQLGYMSQKFSLYKDLTVEENIEYYGAVYGLGERELSERKRWILEIARLEEFRDKLVNELPLGHRQRLALGCSFIHVPQVLFLDEPTSGVDPITREAFWEIIRVLSEAGVTVVVTTHHLLEAHYCHRLAMINQGKLVALGSPEQLIEEARKLKGDMFEVVSSDNYVLRELFRSRGITAYFRGKRLRVWGKLTESQLMQMLGKSGFEGKVYPAEVNMEDVFILFSSEGKVEASLGSC</sequence>
<dbReference type="Gene3D" id="3.40.50.300">
    <property type="entry name" value="P-loop containing nucleotide triphosphate hydrolases"/>
    <property type="match status" value="2"/>
</dbReference>